<keyword evidence="2" id="KW-1185">Reference proteome</keyword>
<reference evidence="1" key="1">
    <citation type="journal article" date="2020" name="Stud. Mycol.">
        <title>101 Dothideomycetes genomes: a test case for predicting lifestyles and emergence of pathogens.</title>
        <authorList>
            <person name="Haridas S."/>
            <person name="Albert R."/>
            <person name="Binder M."/>
            <person name="Bloem J."/>
            <person name="Labutti K."/>
            <person name="Salamov A."/>
            <person name="Andreopoulos B."/>
            <person name="Baker S."/>
            <person name="Barry K."/>
            <person name="Bills G."/>
            <person name="Bluhm B."/>
            <person name="Cannon C."/>
            <person name="Castanera R."/>
            <person name="Culley D."/>
            <person name="Daum C."/>
            <person name="Ezra D."/>
            <person name="Gonzalez J."/>
            <person name="Henrissat B."/>
            <person name="Kuo A."/>
            <person name="Liang C."/>
            <person name="Lipzen A."/>
            <person name="Lutzoni F."/>
            <person name="Magnuson J."/>
            <person name="Mondo S."/>
            <person name="Nolan M."/>
            <person name="Ohm R."/>
            <person name="Pangilinan J."/>
            <person name="Park H.-J."/>
            <person name="Ramirez L."/>
            <person name="Alfaro M."/>
            <person name="Sun H."/>
            <person name="Tritt A."/>
            <person name="Yoshinaga Y."/>
            <person name="Zwiers L.-H."/>
            <person name="Turgeon B."/>
            <person name="Goodwin S."/>
            <person name="Spatafora J."/>
            <person name="Crous P."/>
            <person name="Grigoriev I."/>
        </authorList>
    </citation>
    <scope>NUCLEOTIDE SEQUENCE</scope>
    <source>
        <strain evidence="1">CBS 116435</strain>
    </source>
</reference>
<dbReference type="OrthoDB" id="3940513at2759"/>
<sequence length="298" mass="33934">MVIHWSLGAEAMSHIAHSPIKSLWTEAWQTLRQKNKDTLPLSLVDNPSNLLADIEHQRKSSKGDPVKLPTGETFFVRNVLEKIARWIKEFVEVGDVAVQFDSVHAALPWAALRLVLQASVNNLDKHATVLEGIESTSHDLLWSKVAEEIFLQVPNAAHDQLEQRFIELYQSLLIFLALLKYIANIKIDVGRMTDSPWSTDSNLRQDLEAAVKARKEIEKLTSQIAKRMTIEQSGKLRKIINDLEDLAKPISRIEYSVHSIQEVVDRSEQYAILDWASRIPYEMHFNAAQKKALDGTRK</sequence>
<comment type="caution">
    <text evidence="1">The sequence shown here is derived from an EMBL/GenBank/DDBJ whole genome shotgun (WGS) entry which is preliminary data.</text>
</comment>
<organism evidence="1 2">
    <name type="scientific">Polychaeton citri CBS 116435</name>
    <dbReference type="NCBI Taxonomy" id="1314669"/>
    <lineage>
        <taxon>Eukaryota</taxon>
        <taxon>Fungi</taxon>
        <taxon>Dikarya</taxon>
        <taxon>Ascomycota</taxon>
        <taxon>Pezizomycotina</taxon>
        <taxon>Dothideomycetes</taxon>
        <taxon>Dothideomycetidae</taxon>
        <taxon>Capnodiales</taxon>
        <taxon>Capnodiaceae</taxon>
        <taxon>Polychaeton</taxon>
    </lineage>
</organism>
<name>A0A9P4QDM7_9PEZI</name>
<protein>
    <recommendedName>
        <fullName evidence="3">NWD NACHT-NTPase N-terminal domain-containing protein</fullName>
    </recommendedName>
</protein>
<evidence type="ECO:0000313" key="1">
    <source>
        <dbReference type="EMBL" id="KAF2722899.1"/>
    </source>
</evidence>
<dbReference type="EMBL" id="MU003779">
    <property type="protein sequence ID" value="KAF2722899.1"/>
    <property type="molecule type" value="Genomic_DNA"/>
</dbReference>
<dbReference type="Proteomes" id="UP000799441">
    <property type="component" value="Unassembled WGS sequence"/>
</dbReference>
<accession>A0A9P4QDM7</accession>
<gene>
    <name evidence="1" type="ORF">K431DRAFT_311310</name>
</gene>
<evidence type="ECO:0008006" key="3">
    <source>
        <dbReference type="Google" id="ProtNLM"/>
    </source>
</evidence>
<proteinExistence type="predicted"/>
<dbReference type="AlphaFoldDB" id="A0A9P4QDM7"/>
<evidence type="ECO:0000313" key="2">
    <source>
        <dbReference type="Proteomes" id="UP000799441"/>
    </source>
</evidence>